<evidence type="ECO:0000313" key="2">
    <source>
        <dbReference type="Proteomes" id="UP001216674"/>
    </source>
</evidence>
<comment type="caution">
    <text evidence="1">The sequence shown here is derived from an EMBL/GenBank/DDBJ whole genome shotgun (WGS) entry which is preliminary data.</text>
</comment>
<name>A0ABT6AT20_9BURK</name>
<accession>A0ABT6AT20</accession>
<proteinExistence type="predicted"/>
<dbReference type="InterPro" id="IPR025859">
    <property type="entry name" value="AurF/CmlI"/>
</dbReference>
<evidence type="ECO:0000313" key="1">
    <source>
        <dbReference type="EMBL" id="MDF3835777.1"/>
    </source>
</evidence>
<dbReference type="Gene3D" id="1.10.620.20">
    <property type="entry name" value="Ribonucleotide Reductase, subunit A"/>
    <property type="match status" value="1"/>
</dbReference>
<dbReference type="Proteomes" id="UP001216674">
    <property type="component" value="Unassembled WGS sequence"/>
</dbReference>
<dbReference type="RefSeq" id="WP_276266466.1">
    <property type="nucleotide sequence ID" value="NZ_JARJLM010000385.1"/>
</dbReference>
<protein>
    <submittedName>
        <fullName evidence="1">Diiron oxygenase</fullName>
    </submittedName>
</protein>
<reference evidence="1 2" key="1">
    <citation type="submission" date="2023-03" db="EMBL/GenBank/DDBJ databases">
        <title>Draft assemblies of triclosan tolerant bacteria isolated from returned activated sludge.</title>
        <authorList>
            <person name="Van Hamelsveld S."/>
        </authorList>
    </citation>
    <scope>NUCLEOTIDE SEQUENCE [LARGE SCALE GENOMIC DNA]</scope>
    <source>
        <strain evidence="1 2">GW210010_S58</strain>
    </source>
</reference>
<dbReference type="EMBL" id="JARJLM010000385">
    <property type="protein sequence ID" value="MDF3835777.1"/>
    <property type="molecule type" value="Genomic_DNA"/>
</dbReference>
<keyword evidence="2" id="KW-1185">Reference proteome</keyword>
<dbReference type="InterPro" id="IPR012348">
    <property type="entry name" value="RNR-like"/>
</dbReference>
<organism evidence="1 2">
    <name type="scientific">Cupriavidus basilensis</name>
    <dbReference type="NCBI Taxonomy" id="68895"/>
    <lineage>
        <taxon>Bacteria</taxon>
        <taxon>Pseudomonadati</taxon>
        <taxon>Pseudomonadota</taxon>
        <taxon>Betaproteobacteria</taxon>
        <taxon>Burkholderiales</taxon>
        <taxon>Burkholderiaceae</taxon>
        <taxon>Cupriavidus</taxon>
    </lineage>
</organism>
<dbReference type="Pfam" id="PF11583">
    <property type="entry name" value="AurF"/>
    <property type="match status" value="1"/>
</dbReference>
<sequence length="335" mass="38444">MKISSHPTDKKATFREENKHQSCFPHWDESSAVRSKPYNYDCSHVNSESGEPLSGNWFFPAALSFLKHPLLADLTSQQVQGLLARNLISFLEYTTLLEHRIVNRSAESIAHNYLPVTIPHDLRMDALRLYTDEAYHAVISADVSNQVAEIYGIDLGGRKFQRIARLEELIENSQHPELGWFLIGFVSETVITKEFLKIGQTAIAAPVYTMLMDHLEDERKHSQYFIKMFSYIWNRLAQEERDFCALQLPTIIQECFRLDSNILINDLTDVGVRKEIAKTLSMERNTKIENQKRARAGSVATLHALRKCNFFSDPRYAVEFARSGLLDQDATLFRG</sequence>
<gene>
    <name evidence="1" type="ORF">P3W85_22910</name>
</gene>